<keyword evidence="3" id="KW-0813">Transport</keyword>
<evidence type="ECO:0000313" key="9">
    <source>
        <dbReference type="Proteomes" id="UP000824073"/>
    </source>
</evidence>
<evidence type="ECO:0000256" key="3">
    <source>
        <dbReference type="ARBA" id="ARBA00022448"/>
    </source>
</evidence>
<dbReference type="Gene3D" id="3.10.105.10">
    <property type="entry name" value="Dipeptide-binding Protein, Domain 3"/>
    <property type="match status" value="1"/>
</dbReference>
<organism evidence="8 9">
    <name type="scientific">Candidatus Ventrousia excrementavium</name>
    <dbReference type="NCBI Taxonomy" id="2840961"/>
    <lineage>
        <taxon>Bacteria</taxon>
        <taxon>Bacillati</taxon>
        <taxon>Bacillota</taxon>
        <taxon>Clostridia</taxon>
        <taxon>Eubacteriales</taxon>
        <taxon>Clostridiaceae</taxon>
        <taxon>Clostridiaceae incertae sedis</taxon>
        <taxon>Candidatus Ventrousia</taxon>
    </lineage>
</organism>
<dbReference type="PANTHER" id="PTHR30290:SF10">
    <property type="entry name" value="PERIPLASMIC OLIGOPEPTIDE-BINDING PROTEIN-RELATED"/>
    <property type="match status" value="1"/>
</dbReference>
<feature type="signal peptide" evidence="6">
    <location>
        <begin position="1"/>
        <end position="19"/>
    </location>
</feature>
<dbReference type="SUPFAM" id="SSF53850">
    <property type="entry name" value="Periplasmic binding protein-like II"/>
    <property type="match status" value="1"/>
</dbReference>
<feature type="compositionally biased region" description="Low complexity" evidence="5">
    <location>
        <begin position="33"/>
        <end position="51"/>
    </location>
</feature>
<evidence type="ECO:0000256" key="5">
    <source>
        <dbReference type="SAM" id="MobiDB-lite"/>
    </source>
</evidence>
<comment type="subcellular location">
    <subcellularLocation>
        <location evidence="1">Cell envelope</location>
    </subcellularLocation>
</comment>
<evidence type="ECO:0000256" key="4">
    <source>
        <dbReference type="ARBA" id="ARBA00022729"/>
    </source>
</evidence>
<dbReference type="GO" id="GO:1904680">
    <property type="term" value="F:peptide transmembrane transporter activity"/>
    <property type="evidence" value="ECO:0007669"/>
    <property type="project" value="TreeGrafter"/>
</dbReference>
<dbReference type="GO" id="GO:0042597">
    <property type="term" value="C:periplasmic space"/>
    <property type="evidence" value="ECO:0007669"/>
    <property type="project" value="UniProtKB-ARBA"/>
</dbReference>
<feature type="region of interest" description="Disordered" evidence="5">
    <location>
        <begin position="25"/>
        <end position="56"/>
    </location>
</feature>
<evidence type="ECO:0000256" key="1">
    <source>
        <dbReference type="ARBA" id="ARBA00004196"/>
    </source>
</evidence>
<dbReference type="PROSITE" id="PS51257">
    <property type="entry name" value="PROKAR_LIPOPROTEIN"/>
    <property type="match status" value="1"/>
</dbReference>
<dbReference type="PANTHER" id="PTHR30290">
    <property type="entry name" value="PERIPLASMIC BINDING COMPONENT OF ABC TRANSPORTER"/>
    <property type="match status" value="1"/>
</dbReference>
<dbReference type="CDD" id="cd08504">
    <property type="entry name" value="PBP2_OppA"/>
    <property type="match status" value="1"/>
</dbReference>
<evidence type="ECO:0000313" key="8">
    <source>
        <dbReference type="EMBL" id="HIU43369.1"/>
    </source>
</evidence>
<dbReference type="Pfam" id="PF00496">
    <property type="entry name" value="SBP_bac_5"/>
    <property type="match status" value="1"/>
</dbReference>
<proteinExistence type="inferred from homology"/>
<dbReference type="Gene3D" id="3.90.76.10">
    <property type="entry name" value="Dipeptide-binding Protein, Domain 1"/>
    <property type="match status" value="1"/>
</dbReference>
<dbReference type="PIRSF" id="PIRSF002741">
    <property type="entry name" value="MppA"/>
    <property type="match status" value="1"/>
</dbReference>
<keyword evidence="4 6" id="KW-0732">Signal</keyword>
<name>A0A9D1IWM8_9CLOT</name>
<dbReference type="GO" id="GO:0030313">
    <property type="term" value="C:cell envelope"/>
    <property type="evidence" value="ECO:0007669"/>
    <property type="project" value="UniProtKB-SubCell"/>
</dbReference>
<gene>
    <name evidence="8" type="ORF">IAB67_03625</name>
</gene>
<sequence>MKKTLSLLLALMMIFALLAGCSETAEPADDAQEPSAESNEPTEPTEPSDNTATEEPQLDEVQYYNINLAEEPGSLNHLINTTLAGGTILTNVLEPLVRNEWGEIVPAGCSDYEISEDGLTWTFHLRENYWNDGVQVTAQDYAYTLQMCATPATGYPYAADMYVIKNFEPIIAGEMDISELGVHVVDDLTLEIELSYVCPALLNTLSFMPLRQDVYEEWGERYGSEAETLVCCGPFVLDEWTHNSTLRLSKNEQYWDAETVKLEDVTYHIVTEEVARYNMLDNGSLDSLSVSDVDYIARFSAREDLNAIHYSSARTVMMVFNNEDPAFSNRNIRLAFSLAFPREDTATYIFNDLNEPAWSLTPPPVTENGVAIRDATGEPLKQLIADNPDPQAVLIEGLKELGLSEDPADFEFELYLSGTNSKMHTMGEYWQQALQEALGCTITLRYDDYAIFSSNCSNGDFQVGFLSWGANADPSYMFNLFASTSSSIPGKHNNPEYDELALAVQRELDYEKRLEMFAELDNMLVTEDVAICPVVFGGGMTFRYDYVYGVDESAFTDAGVKYVYTAGRES</sequence>
<dbReference type="EMBL" id="DVMR01000033">
    <property type="protein sequence ID" value="HIU43369.1"/>
    <property type="molecule type" value="Genomic_DNA"/>
</dbReference>
<comment type="similarity">
    <text evidence="2">Belongs to the bacterial solute-binding protein 5 family.</text>
</comment>
<dbReference type="Proteomes" id="UP000824073">
    <property type="component" value="Unassembled WGS sequence"/>
</dbReference>
<reference evidence="8" key="2">
    <citation type="journal article" date="2021" name="PeerJ">
        <title>Extensive microbial diversity within the chicken gut microbiome revealed by metagenomics and culture.</title>
        <authorList>
            <person name="Gilroy R."/>
            <person name="Ravi A."/>
            <person name="Getino M."/>
            <person name="Pursley I."/>
            <person name="Horton D.L."/>
            <person name="Alikhan N.F."/>
            <person name="Baker D."/>
            <person name="Gharbi K."/>
            <person name="Hall N."/>
            <person name="Watson M."/>
            <person name="Adriaenssens E.M."/>
            <person name="Foster-Nyarko E."/>
            <person name="Jarju S."/>
            <person name="Secka A."/>
            <person name="Antonio M."/>
            <person name="Oren A."/>
            <person name="Chaudhuri R.R."/>
            <person name="La Ragione R."/>
            <person name="Hildebrand F."/>
            <person name="Pallen M.J."/>
        </authorList>
    </citation>
    <scope>NUCLEOTIDE SEQUENCE</scope>
    <source>
        <strain evidence="8">CHK191-8634</strain>
    </source>
</reference>
<dbReference type="Gene3D" id="3.40.190.10">
    <property type="entry name" value="Periplasmic binding protein-like II"/>
    <property type="match status" value="1"/>
</dbReference>
<protein>
    <submittedName>
        <fullName evidence="8">Peptide ABC transporter substrate-binding protein</fullName>
    </submittedName>
</protein>
<dbReference type="InterPro" id="IPR039424">
    <property type="entry name" value="SBP_5"/>
</dbReference>
<feature type="domain" description="Solute-binding protein family 5" evidence="7">
    <location>
        <begin position="103"/>
        <end position="485"/>
    </location>
</feature>
<evidence type="ECO:0000259" key="7">
    <source>
        <dbReference type="Pfam" id="PF00496"/>
    </source>
</evidence>
<comment type="caution">
    <text evidence="8">The sequence shown here is derived from an EMBL/GenBank/DDBJ whole genome shotgun (WGS) entry which is preliminary data.</text>
</comment>
<evidence type="ECO:0000256" key="6">
    <source>
        <dbReference type="SAM" id="SignalP"/>
    </source>
</evidence>
<dbReference type="InterPro" id="IPR030678">
    <property type="entry name" value="Peptide/Ni-bd"/>
</dbReference>
<feature type="chain" id="PRO_5038623770" evidence="6">
    <location>
        <begin position="20"/>
        <end position="570"/>
    </location>
</feature>
<evidence type="ECO:0000256" key="2">
    <source>
        <dbReference type="ARBA" id="ARBA00005695"/>
    </source>
</evidence>
<dbReference type="GO" id="GO:0043190">
    <property type="term" value="C:ATP-binding cassette (ABC) transporter complex"/>
    <property type="evidence" value="ECO:0007669"/>
    <property type="project" value="InterPro"/>
</dbReference>
<dbReference type="AlphaFoldDB" id="A0A9D1IWM8"/>
<dbReference type="GO" id="GO:0015833">
    <property type="term" value="P:peptide transport"/>
    <property type="evidence" value="ECO:0007669"/>
    <property type="project" value="TreeGrafter"/>
</dbReference>
<accession>A0A9D1IWM8</accession>
<dbReference type="InterPro" id="IPR000914">
    <property type="entry name" value="SBP_5_dom"/>
</dbReference>
<reference evidence="8" key="1">
    <citation type="submission" date="2020-10" db="EMBL/GenBank/DDBJ databases">
        <authorList>
            <person name="Gilroy R."/>
        </authorList>
    </citation>
    <scope>NUCLEOTIDE SEQUENCE</scope>
    <source>
        <strain evidence="8">CHK191-8634</strain>
    </source>
</reference>